<organism evidence="2 3">
    <name type="scientific">Spodoptera frugiperda</name>
    <name type="common">Fall armyworm</name>
    <dbReference type="NCBI Taxonomy" id="7108"/>
    <lineage>
        <taxon>Eukaryota</taxon>
        <taxon>Metazoa</taxon>
        <taxon>Ecdysozoa</taxon>
        <taxon>Arthropoda</taxon>
        <taxon>Hexapoda</taxon>
        <taxon>Insecta</taxon>
        <taxon>Pterygota</taxon>
        <taxon>Neoptera</taxon>
        <taxon>Endopterygota</taxon>
        <taxon>Lepidoptera</taxon>
        <taxon>Glossata</taxon>
        <taxon>Ditrysia</taxon>
        <taxon>Noctuoidea</taxon>
        <taxon>Noctuidae</taxon>
        <taxon>Amphipyrinae</taxon>
        <taxon>Spodoptera</taxon>
    </lineage>
</organism>
<dbReference type="AlphaFoldDB" id="A0A9R0EVU2"/>
<accession>A0A9R0EVU2</accession>
<dbReference type="OrthoDB" id="6618046at2759"/>
<dbReference type="Proteomes" id="UP000829999">
    <property type="component" value="Chromosome 6"/>
</dbReference>
<dbReference type="SMART" id="SM00708">
    <property type="entry name" value="PhBP"/>
    <property type="match status" value="1"/>
</dbReference>
<evidence type="ECO:0000313" key="3">
    <source>
        <dbReference type="RefSeq" id="XP_050550070.1"/>
    </source>
</evidence>
<dbReference type="GO" id="GO:0005549">
    <property type="term" value="F:odorant binding"/>
    <property type="evidence" value="ECO:0007669"/>
    <property type="project" value="InterPro"/>
</dbReference>
<dbReference type="Gene3D" id="1.10.238.20">
    <property type="entry name" value="Pheromone/general odorant binding protein domain"/>
    <property type="match status" value="1"/>
</dbReference>
<gene>
    <name evidence="3" type="primary">LOC118267983</name>
</gene>
<dbReference type="Pfam" id="PF01395">
    <property type="entry name" value="PBP_GOBP"/>
    <property type="match status" value="1"/>
</dbReference>
<protein>
    <submittedName>
        <fullName evidence="3">Uncharacterized protein LOC118267983</fullName>
    </submittedName>
</protein>
<dbReference type="SUPFAM" id="SSF47565">
    <property type="entry name" value="Insect pheromone/odorant-binding proteins"/>
    <property type="match status" value="1"/>
</dbReference>
<evidence type="ECO:0000313" key="2">
    <source>
        <dbReference type="Proteomes" id="UP000829999"/>
    </source>
</evidence>
<keyword evidence="1" id="KW-0732">Signal</keyword>
<dbReference type="GeneID" id="118267983"/>
<dbReference type="RefSeq" id="XP_050550070.1">
    <property type="nucleotide sequence ID" value="XM_050694113.1"/>
</dbReference>
<dbReference type="InterPro" id="IPR036728">
    <property type="entry name" value="PBP_GOBP_sf"/>
</dbReference>
<feature type="signal peptide" evidence="1">
    <location>
        <begin position="1"/>
        <end position="27"/>
    </location>
</feature>
<feature type="chain" id="PRO_5040107460" evidence="1">
    <location>
        <begin position="28"/>
        <end position="159"/>
    </location>
</feature>
<keyword evidence="2" id="KW-1185">Reference proteome</keyword>
<reference evidence="3" key="1">
    <citation type="submission" date="2025-08" db="UniProtKB">
        <authorList>
            <consortium name="RefSeq"/>
        </authorList>
    </citation>
    <scope>IDENTIFICATION</scope>
    <source>
        <tissue evidence="3">Whole larval tissue</tissue>
    </source>
</reference>
<sequence>MPCCCNMAKATYVFLFIVAAIFGCIQADNDDQNTKPEFNLGRTIHGCIAKFNVTDEQMTAVMKTGDARAITPCFWSCCFKGAGVLNSDGEYDLDATLDLGKNMLVYSIYIKAEEIAKKCGSVNDESVIIGDTGCERGILLANCMIENGKKLFPKMFHSD</sequence>
<evidence type="ECO:0000256" key="1">
    <source>
        <dbReference type="SAM" id="SignalP"/>
    </source>
</evidence>
<dbReference type="InterPro" id="IPR006170">
    <property type="entry name" value="PBP/GOBP"/>
</dbReference>
<proteinExistence type="predicted"/>
<dbReference type="CDD" id="cd23992">
    <property type="entry name" value="PBP_GOBP"/>
    <property type="match status" value="1"/>
</dbReference>
<name>A0A9R0EVU2_SPOFR</name>